<feature type="region of interest" description="Disordered" evidence="1">
    <location>
        <begin position="251"/>
        <end position="336"/>
    </location>
</feature>
<gene>
    <name evidence="2" type="ORF">SPRG_12386</name>
</gene>
<dbReference type="GeneID" id="24134347"/>
<dbReference type="KEGG" id="spar:SPRG_12386"/>
<accession>A0A067BTM9</accession>
<evidence type="ECO:0000313" key="3">
    <source>
        <dbReference type="Proteomes" id="UP000030745"/>
    </source>
</evidence>
<organism evidence="2 3">
    <name type="scientific">Saprolegnia parasitica (strain CBS 223.65)</name>
    <dbReference type="NCBI Taxonomy" id="695850"/>
    <lineage>
        <taxon>Eukaryota</taxon>
        <taxon>Sar</taxon>
        <taxon>Stramenopiles</taxon>
        <taxon>Oomycota</taxon>
        <taxon>Saprolegniomycetes</taxon>
        <taxon>Saprolegniales</taxon>
        <taxon>Saprolegniaceae</taxon>
        <taxon>Saprolegnia</taxon>
    </lineage>
</organism>
<evidence type="ECO:0000256" key="1">
    <source>
        <dbReference type="SAM" id="MobiDB-lite"/>
    </source>
</evidence>
<dbReference type="SUPFAM" id="SSF49879">
    <property type="entry name" value="SMAD/FHA domain"/>
    <property type="match status" value="1"/>
</dbReference>
<sequence length="393" mass="42732">MRSSTAVAAGAPSPPRPAAPSLLIKTSAMQSALFEPSLEGITIGSGAANRFCIASDPSVDVYHATLEHTAVHGVWVYVDHSRHGSYDRDACHVHRQAAIVSDGDTFMLGTTQVQIHFYTSVPSTARSHPGLQHLVTAPSIAPDYTNSPLPKHKRAQHRPTEFSFDPLHFQKLHATSVPLEYAASPPVSSRLHTAARPAPSKRDDLRIQVSKKMANLNPKPSGVLLSSPTAPHCQGAKGLLKAPPRCKPMPTFALDIEPLRSATPSSSTRVSSTYDDDGIDDDVFSSVDSSAPTEVANDHPSSSSSSSDEVDAIEPRAHDLYTPNIPPRRAPDDDLETPHRLIASLRLKRVQPKINTSPLLSPYKTAKSLRHDPLQFYMESPREASSYFDYNEH</sequence>
<proteinExistence type="predicted"/>
<dbReference type="OrthoDB" id="73252at2759"/>
<protein>
    <recommendedName>
        <fullName evidence="4">FHA domain-containing protein</fullName>
    </recommendedName>
</protein>
<evidence type="ECO:0000313" key="2">
    <source>
        <dbReference type="EMBL" id="KDO21884.1"/>
    </source>
</evidence>
<dbReference type="RefSeq" id="XP_012207439.1">
    <property type="nucleotide sequence ID" value="XM_012352049.1"/>
</dbReference>
<feature type="compositionally biased region" description="Low complexity" evidence="1">
    <location>
        <begin position="261"/>
        <end position="273"/>
    </location>
</feature>
<name>A0A067BTM9_SAPPC</name>
<dbReference type="EMBL" id="KK583279">
    <property type="protein sequence ID" value="KDO21884.1"/>
    <property type="molecule type" value="Genomic_DNA"/>
</dbReference>
<keyword evidence="3" id="KW-1185">Reference proteome</keyword>
<dbReference type="OMA" id="FYMESPR"/>
<dbReference type="VEuPathDB" id="FungiDB:SPRG_12386"/>
<dbReference type="AlphaFoldDB" id="A0A067BTM9"/>
<dbReference type="InterPro" id="IPR008984">
    <property type="entry name" value="SMAD_FHA_dom_sf"/>
</dbReference>
<feature type="compositionally biased region" description="Acidic residues" evidence="1">
    <location>
        <begin position="274"/>
        <end position="283"/>
    </location>
</feature>
<reference evidence="2 3" key="1">
    <citation type="journal article" date="2013" name="PLoS Genet.">
        <title>Distinctive expansion of potential virulence genes in the genome of the oomycete fish pathogen Saprolegnia parasitica.</title>
        <authorList>
            <person name="Jiang R.H."/>
            <person name="de Bruijn I."/>
            <person name="Haas B.J."/>
            <person name="Belmonte R."/>
            <person name="Lobach L."/>
            <person name="Christie J."/>
            <person name="van den Ackerveken G."/>
            <person name="Bottin A."/>
            <person name="Bulone V."/>
            <person name="Diaz-Moreno S.M."/>
            <person name="Dumas B."/>
            <person name="Fan L."/>
            <person name="Gaulin E."/>
            <person name="Govers F."/>
            <person name="Grenville-Briggs L.J."/>
            <person name="Horner N.R."/>
            <person name="Levin J.Z."/>
            <person name="Mammella M."/>
            <person name="Meijer H.J."/>
            <person name="Morris P."/>
            <person name="Nusbaum C."/>
            <person name="Oome S."/>
            <person name="Phillips A.J."/>
            <person name="van Rooyen D."/>
            <person name="Rzeszutek E."/>
            <person name="Saraiva M."/>
            <person name="Secombes C.J."/>
            <person name="Seidl M.F."/>
            <person name="Snel B."/>
            <person name="Stassen J.H."/>
            <person name="Sykes S."/>
            <person name="Tripathy S."/>
            <person name="van den Berg H."/>
            <person name="Vega-Arreguin J.C."/>
            <person name="Wawra S."/>
            <person name="Young S.K."/>
            <person name="Zeng Q."/>
            <person name="Dieguez-Uribeondo J."/>
            <person name="Russ C."/>
            <person name="Tyler B.M."/>
            <person name="van West P."/>
        </authorList>
    </citation>
    <scope>NUCLEOTIDE SEQUENCE [LARGE SCALE GENOMIC DNA]</scope>
    <source>
        <strain evidence="2 3">CBS 223.65</strain>
    </source>
</reference>
<evidence type="ECO:0008006" key="4">
    <source>
        <dbReference type="Google" id="ProtNLM"/>
    </source>
</evidence>
<dbReference type="Proteomes" id="UP000030745">
    <property type="component" value="Unassembled WGS sequence"/>
</dbReference>
<dbReference type="Gene3D" id="2.60.200.20">
    <property type="match status" value="1"/>
</dbReference>